<evidence type="ECO:0000313" key="1">
    <source>
        <dbReference type="EMBL" id="MDR7298249.1"/>
    </source>
</evidence>
<gene>
    <name evidence="1" type="ORF">J2X16_003612</name>
</gene>
<reference evidence="1 2" key="1">
    <citation type="submission" date="2023-07" db="EMBL/GenBank/DDBJ databases">
        <title>Sorghum-associated microbial communities from plants grown in Nebraska, USA.</title>
        <authorList>
            <person name="Schachtman D."/>
        </authorList>
    </citation>
    <scope>NUCLEOTIDE SEQUENCE [LARGE SCALE GENOMIC DNA]</scope>
    <source>
        <strain evidence="1 2">BE310</strain>
    </source>
</reference>
<evidence type="ECO:0000313" key="2">
    <source>
        <dbReference type="Proteomes" id="UP001180536"/>
    </source>
</evidence>
<dbReference type="NCBIfam" id="TIGR04474">
    <property type="entry name" value="tcm_partner"/>
    <property type="match status" value="1"/>
</dbReference>
<dbReference type="Proteomes" id="UP001180536">
    <property type="component" value="Unassembled WGS sequence"/>
</dbReference>
<sequence length="503" mass="55802">MGDISSSAYALRQRASARGLQISTGHAQQLAAALIGHKTLAAFQTSGEPAATHDAAHLLIDYELAEDRARELSLPDGLIPAAVDALGDEMPVAVHKGWDDFVVALQDDVHTEILRDAEVISQMTMANAGLRYVDVYLEGLEEFDLDTGGPIELRLTGQVLMDQHPDRVFYGTEIDVEASLHVHRFGKRLFGHPEVRVTLAKLRWMNEPPAPLVKEPPVNKRQPFQLPICPDALPDLVVERGPGDQGVGWWVPEVKHTTLAKYISATRKAQAKFPKRVFIDPFCGPGRLQVKGESFTRAGGSVVAWQQSVDSDCPFTSVLVGDLKPERASACEDRLRALGAPVRKFDGPAASTTLEMIEHVPANALCLAYIDPYNLEFLSFSIIEALAKLKHIDFAVHFSLMDLTRNVDMELDPARDRFSGANPGWRDRLPADISKANLPAWFFEDWMAQVKKLGFQISHAMPLVEDSGRALYRLVFFSRHAFPDKIWGDVARGRNLPLFDFIE</sequence>
<comment type="caution">
    <text evidence="1">The sequence shown here is derived from an EMBL/GenBank/DDBJ whole genome shotgun (WGS) entry which is preliminary data.</text>
</comment>
<proteinExistence type="predicted"/>
<keyword evidence="2" id="KW-1185">Reference proteome</keyword>
<name>A0ABU1ZC98_9BURK</name>
<accession>A0ABU1ZC98</accession>
<dbReference type="InterPro" id="IPR031009">
    <property type="entry name" value="Tcm_partner"/>
</dbReference>
<organism evidence="1 2">
    <name type="scientific">Pelomonas aquatica</name>
    <dbReference type="NCBI Taxonomy" id="431058"/>
    <lineage>
        <taxon>Bacteria</taxon>
        <taxon>Pseudomonadati</taxon>
        <taxon>Pseudomonadota</taxon>
        <taxon>Betaproteobacteria</taxon>
        <taxon>Burkholderiales</taxon>
        <taxon>Sphaerotilaceae</taxon>
        <taxon>Roseateles</taxon>
    </lineage>
</organism>
<protein>
    <submittedName>
        <fullName evidence="1">Three-Cys-motif partner protein</fullName>
    </submittedName>
</protein>
<dbReference type="EMBL" id="JAVDXQ010000005">
    <property type="protein sequence ID" value="MDR7298249.1"/>
    <property type="molecule type" value="Genomic_DNA"/>
</dbReference>
<dbReference type="RefSeq" id="WP_310347244.1">
    <property type="nucleotide sequence ID" value="NZ_JAVDXQ010000005.1"/>
</dbReference>